<name>A0AAD7HZV3_9AGAR</name>
<reference evidence="1" key="1">
    <citation type="submission" date="2023-03" db="EMBL/GenBank/DDBJ databases">
        <title>Massive genome expansion in bonnet fungi (Mycena s.s.) driven by repeated elements and novel gene families across ecological guilds.</title>
        <authorList>
            <consortium name="Lawrence Berkeley National Laboratory"/>
            <person name="Harder C.B."/>
            <person name="Miyauchi S."/>
            <person name="Viragh M."/>
            <person name="Kuo A."/>
            <person name="Thoen E."/>
            <person name="Andreopoulos B."/>
            <person name="Lu D."/>
            <person name="Skrede I."/>
            <person name="Drula E."/>
            <person name="Henrissat B."/>
            <person name="Morin E."/>
            <person name="Kohler A."/>
            <person name="Barry K."/>
            <person name="LaButti K."/>
            <person name="Morin E."/>
            <person name="Salamov A."/>
            <person name="Lipzen A."/>
            <person name="Mereny Z."/>
            <person name="Hegedus B."/>
            <person name="Baldrian P."/>
            <person name="Stursova M."/>
            <person name="Weitz H."/>
            <person name="Taylor A."/>
            <person name="Grigoriev I.V."/>
            <person name="Nagy L.G."/>
            <person name="Martin F."/>
            <person name="Kauserud H."/>
        </authorList>
    </citation>
    <scope>NUCLEOTIDE SEQUENCE</scope>
    <source>
        <strain evidence="1">CBHHK182m</strain>
    </source>
</reference>
<proteinExistence type="predicted"/>
<evidence type="ECO:0000313" key="1">
    <source>
        <dbReference type="EMBL" id="KAJ7730793.1"/>
    </source>
</evidence>
<organism evidence="1 2">
    <name type="scientific">Mycena metata</name>
    <dbReference type="NCBI Taxonomy" id="1033252"/>
    <lineage>
        <taxon>Eukaryota</taxon>
        <taxon>Fungi</taxon>
        <taxon>Dikarya</taxon>
        <taxon>Basidiomycota</taxon>
        <taxon>Agaricomycotina</taxon>
        <taxon>Agaricomycetes</taxon>
        <taxon>Agaricomycetidae</taxon>
        <taxon>Agaricales</taxon>
        <taxon>Marasmiineae</taxon>
        <taxon>Mycenaceae</taxon>
        <taxon>Mycena</taxon>
    </lineage>
</organism>
<accession>A0AAD7HZV3</accession>
<keyword evidence="2" id="KW-1185">Reference proteome</keyword>
<dbReference type="Proteomes" id="UP001215598">
    <property type="component" value="Unassembled WGS sequence"/>
</dbReference>
<protein>
    <submittedName>
        <fullName evidence="1">Uncharacterized protein</fullName>
    </submittedName>
</protein>
<comment type="caution">
    <text evidence="1">The sequence shown here is derived from an EMBL/GenBank/DDBJ whole genome shotgun (WGS) entry which is preliminary data.</text>
</comment>
<dbReference type="AlphaFoldDB" id="A0AAD7HZV3"/>
<dbReference type="EMBL" id="JARKIB010000157">
    <property type="protein sequence ID" value="KAJ7730793.1"/>
    <property type="molecule type" value="Genomic_DNA"/>
</dbReference>
<gene>
    <name evidence="1" type="ORF">B0H16DRAFT_1329800</name>
</gene>
<evidence type="ECO:0000313" key="2">
    <source>
        <dbReference type="Proteomes" id="UP001215598"/>
    </source>
</evidence>
<feature type="non-terminal residue" evidence="1">
    <location>
        <position position="274"/>
    </location>
</feature>
<sequence length="274" mass="30918">MLIWLAGHLSPQALRDKLVESEEYKVKMVAWLESCIKSEMMDESRNTLDAPAYPPKRIAGDPNPGTIPAPSLKDNARSFDGDYAGYVDQLLVEYNWHFHQDSCWKYLRRRDPRTSQNCRMGMTGETQAHTVVDPENFSISLRRRHPWIANYNDLVIFLTKCNMDIKFVGSGEAAKAFVFYLTDYITKPGLPVHVGLAALSHAISIANTRYPELSDALQAVAKTYISAMTSTVNSMMGHQEISHPQVMSYLVGGGDHYASDKFAILHWGAIRRYV</sequence>